<dbReference type="Pfam" id="PF13377">
    <property type="entry name" value="Peripla_BP_3"/>
    <property type="match status" value="1"/>
</dbReference>
<name>A0A0D0WRL0_9ACTN</name>
<gene>
    <name evidence="5" type="ORF">TK50_27210</name>
</gene>
<dbReference type="InterPro" id="IPR046335">
    <property type="entry name" value="LacI/GalR-like_sensor"/>
</dbReference>
<protein>
    <recommendedName>
        <fullName evidence="4">HTH lacI-type domain-containing protein</fullName>
    </recommendedName>
</protein>
<feature type="domain" description="HTH lacI-type" evidence="4">
    <location>
        <begin position="1"/>
        <end position="44"/>
    </location>
</feature>
<dbReference type="GO" id="GO:0000976">
    <property type="term" value="F:transcription cis-regulatory region binding"/>
    <property type="evidence" value="ECO:0007669"/>
    <property type="project" value="TreeGrafter"/>
</dbReference>
<dbReference type="InterPro" id="IPR010982">
    <property type="entry name" value="Lambda_DNA-bd_dom_sf"/>
</dbReference>
<comment type="caution">
    <text evidence="5">The sequence shown here is derived from an EMBL/GenBank/DDBJ whole genome shotgun (WGS) entry which is preliminary data.</text>
</comment>
<evidence type="ECO:0000256" key="2">
    <source>
        <dbReference type="ARBA" id="ARBA00023125"/>
    </source>
</evidence>
<organism evidence="5 6">
    <name type="scientific">Micromonospora haikouensis</name>
    <dbReference type="NCBI Taxonomy" id="686309"/>
    <lineage>
        <taxon>Bacteria</taxon>
        <taxon>Bacillati</taxon>
        <taxon>Actinomycetota</taxon>
        <taxon>Actinomycetes</taxon>
        <taxon>Micromonosporales</taxon>
        <taxon>Micromonosporaceae</taxon>
        <taxon>Micromonospora</taxon>
    </lineage>
</organism>
<keyword evidence="6" id="KW-1185">Reference proteome</keyword>
<dbReference type="InterPro" id="IPR028082">
    <property type="entry name" value="Peripla_BP_I"/>
</dbReference>
<sequence>MSLTTASRVFADHPSVRPATRDRVLAAADDLGYVVNALAQAMMGLGRRTVAFVAAHMIGSTFADMAAGAESVATAEGNLFLLSTTGEDPARERDLMETLREYRPAAVLLAGSTQTGEEFEQRAVAYAEALAAVGARLVLVGHPACPGSKSILSVDYDQVGGVRRAVEHLVTGGHRRIAFLGLIPERTTPAERLRGYELGLQDAGLPVDPSLVIECANDSDGARVAALSLLSRPDRPTALVCLTDGVAVGVYRAARSLGLAIPGDVAIVGFDDAPIVADLTPALTTIRVPFWEVGVHGARVALGLEEYDGHVQLPTELIVRESSP</sequence>
<evidence type="ECO:0000256" key="3">
    <source>
        <dbReference type="ARBA" id="ARBA00023163"/>
    </source>
</evidence>
<dbReference type="Pfam" id="PF00356">
    <property type="entry name" value="LacI"/>
    <property type="match status" value="1"/>
</dbReference>
<accession>A0A0D0WRL0</accession>
<keyword evidence="3" id="KW-0804">Transcription</keyword>
<evidence type="ECO:0000313" key="5">
    <source>
        <dbReference type="EMBL" id="KIR61359.1"/>
    </source>
</evidence>
<keyword evidence="1" id="KW-0805">Transcription regulation</keyword>
<evidence type="ECO:0000259" key="4">
    <source>
        <dbReference type="PROSITE" id="PS50932"/>
    </source>
</evidence>
<dbReference type="CDD" id="cd06267">
    <property type="entry name" value="PBP1_LacI_sugar_binding-like"/>
    <property type="match status" value="1"/>
</dbReference>
<keyword evidence="2" id="KW-0238">DNA-binding</keyword>
<dbReference type="PATRIC" id="fig|47853.6.peg.5702"/>
<dbReference type="SUPFAM" id="SSF47413">
    <property type="entry name" value="lambda repressor-like DNA-binding domains"/>
    <property type="match status" value="1"/>
</dbReference>
<proteinExistence type="predicted"/>
<dbReference type="Gene3D" id="3.40.50.2300">
    <property type="match status" value="2"/>
</dbReference>
<dbReference type="PANTHER" id="PTHR30146:SF109">
    <property type="entry name" value="HTH-TYPE TRANSCRIPTIONAL REGULATOR GALS"/>
    <property type="match status" value="1"/>
</dbReference>
<dbReference type="PROSITE" id="PS50932">
    <property type="entry name" value="HTH_LACI_2"/>
    <property type="match status" value="1"/>
</dbReference>
<dbReference type="PANTHER" id="PTHR30146">
    <property type="entry name" value="LACI-RELATED TRANSCRIPTIONAL REPRESSOR"/>
    <property type="match status" value="1"/>
</dbReference>
<evidence type="ECO:0000256" key="1">
    <source>
        <dbReference type="ARBA" id="ARBA00023015"/>
    </source>
</evidence>
<dbReference type="AlphaFoldDB" id="A0A0D0WRL0"/>
<dbReference type="Proteomes" id="UP000032254">
    <property type="component" value="Unassembled WGS sequence"/>
</dbReference>
<dbReference type="InterPro" id="IPR000843">
    <property type="entry name" value="HTH_LacI"/>
</dbReference>
<dbReference type="EMBL" id="JXSX01000003">
    <property type="protein sequence ID" value="KIR61359.1"/>
    <property type="molecule type" value="Genomic_DNA"/>
</dbReference>
<dbReference type="SMART" id="SM00354">
    <property type="entry name" value="HTH_LACI"/>
    <property type="match status" value="1"/>
</dbReference>
<dbReference type="SUPFAM" id="SSF53822">
    <property type="entry name" value="Periplasmic binding protein-like I"/>
    <property type="match status" value="1"/>
</dbReference>
<dbReference type="CDD" id="cd01392">
    <property type="entry name" value="HTH_LacI"/>
    <property type="match status" value="1"/>
</dbReference>
<dbReference type="OrthoDB" id="3226810at2"/>
<reference evidence="5 6" key="1">
    <citation type="submission" date="2015-01" db="EMBL/GenBank/DDBJ databases">
        <title>Sequencing and annotation of Micromonospora carbonacea strain JXNU-1 genome.</title>
        <authorList>
            <person name="Long Z."/>
            <person name="Huang Y."/>
            <person name="Jiang Y."/>
        </authorList>
    </citation>
    <scope>NUCLEOTIDE SEQUENCE [LARGE SCALE GENOMIC DNA]</scope>
    <source>
        <strain evidence="5 6">JXNU-1</strain>
    </source>
</reference>
<evidence type="ECO:0000313" key="6">
    <source>
        <dbReference type="Proteomes" id="UP000032254"/>
    </source>
</evidence>
<dbReference type="GO" id="GO:0003700">
    <property type="term" value="F:DNA-binding transcription factor activity"/>
    <property type="evidence" value="ECO:0007669"/>
    <property type="project" value="TreeGrafter"/>
</dbReference>
<dbReference type="Gene3D" id="1.10.260.40">
    <property type="entry name" value="lambda repressor-like DNA-binding domains"/>
    <property type="match status" value="1"/>
</dbReference>